<evidence type="ECO:0000313" key="2">
    <source>
        <dbReference type="EMBL" id="MBB5172226.1"/>
    </source>
</evidence>
<evidence type="ECO:0000256" key="1">
    <source>
        <dbReference type="SAM" id="Phobius"/>
    </source>
</evidence>
<gene>
    <name evidence="2" type="ORF">HNQ41_000366</name>
</gene>
<name>A0A840QLK1_9BACI</name>
<feature type="transmembrane region" description="Helical" evidence="1">
    <location>
        <begin position="32"/>
        <end position="51"/>
    </location>
</feature>
<sequence>MKSFDGRFFTLACAGIIGLIGTGIGLAEHSVAITIFSIIFSCLAIGTGFRLRKATLAKESDLQ</sequence>
<organism evidence="2 3">
    <name type="scientific">Texcoconibacillus texcoconensis</name>
    <dbReference type="NCBI Taxonomy" id="1095777"/>
    <lineage>
        <taxon>Bacteria</taxon>
        <taxon>Bacillati</taxon>
        <taxon>Bacillota</taxon>
        <taxon>Bacilli</taxon>
        <taxon>Bacillales</taxon>
        <taxon>Bacillaceae</taxon>
        <taxon>Texcoconibacillus</taxon>
    </lineage>
</organism>
<feature type="transmembrane region" description="Helical" evidence="1">
    <location>
        <begin position="7"/>
        <end position="26"/>
    </location>
</feature>
<accession>A0A840QLK1</accession>
<dbReference type="Proteomes" id="UP000551878">
    <property type="component" value="Unassembled WGS sequence"/>
</dbReference>
<evidence type="ECO:0000313" key="3">
    <source>
        <dbReference type="Proteomes" id="UP000551878"/>
    </source>
</evidence>
<keyword evidence="1" id="KW-0472">Membrane</keyword>
<comment type="caution">
    <text evidence="2">The sequence shown here is derived from an EMBL/GenBank/DDBJ whole genome shotgun (WGS) entry which is preliminary data.</text>
</comment>
<reference evidence="2 3" key="1">
    <citation type="submission" date="2020-08" db="EMBL/GenBank/DDBJ databases">
        <title>Genomic Encyclopedia of Type Strains, Phase IV (KMG-IV): sequencing the most valuable type-strain genomes for metagenomic binning, comparative biology and taxonomic classification.</title>
        <authorList>
            <person name="Goeker M."/>
        </authorList>
    </citation>
    <scope>NUCLEOTIDE SEQUENCE [LARGE SCALE GENOMIC DNA]</scope>
    <source>
        <strain evidence="2 3">DSM 24696</strain>
    </source>
</reference>
<keyword evidence="3" id="KW-1185">Reference proteome</keyword>
<dbReference type="AlphaFoldDB" id="A0A840QLK1"/>
<dbReference type="InterPro" id="IPR035211">
    <property type="entry name" value="DUF5325"/>
</dbReference>
<protein>
    <submittedName>
        <fullName evidence="2">Uncharacterized protein</fullName>
    </submittedName>
</protein>
<keyword evidence="1" id="KW-0812">Transmembrane</keyword>
<keyword evidence="1" id="KW-1133">Transmembrane helix</keyword>
<dbReference type="RefSeq" id="WP_184662695.1">
    <property type="nucleotide sequence ID" value="NZ_JACHHB010000001.1"/>
</dbReference>
<dbReference type="Pfam" id="PF17259">
    <property type="entry name" value="DUF5325"/>
    <property type="match status" value="1"/>
</dbReference>
<dbReference type="EMBL" id="JACHHB010000001">
    <property type="protein sequence ID" value="MBB5172226.1"/>
    <property type="molecule type" value="Genomic_DNA"/>
</dbReference>
<proteinExistence type="predicted"/>